<accession>A0A0F8Y0K3</accession>
<name>A0A0F8Y0K3_9ZZZZ</name>
<reference evidence="1" key="1">
    <citation type="journal article" date="2015" name="Nature">
        <title>Complex archaea that bridge the gap between prokaryotes and eukaryotes.</title>
        <authorList>
            <person name="Spang A."/>
            <person name="Saw J.H."/>
            <person name="Jorgensen S.L."/>
            <person name="Zaremba-Niedzwiedzka K."/>
            <person name="Martijn J."/>
            <person name="Lind A.E."/>
            <person name="van Eijk R."/>
            <person name="Schleper C."/>
            <person name="Guy L."/>
            <person name="Ettema T.J."/>
        </authorList>
    </citation>
    <scope>NUCLEOTIDE SEQUENCE</scope>
</reference>
<comment type="caution">
    <text evidence="1">The sequence shown here is derived from an EMBL/GenBank/DDBJ whole genome shotgun (WGS) entry which is preliminary data.</text>
</comment>
<dbReference type="AlphaFoldDB" id="A0A0F8Y0K3"/>
<dbReference type="EMBL" id="LAZR01056111">
    <property type="protein sequence ID" value="KKK74882.1"/>
    <property type="molecule type" value="Genomic_DNA"/>
</dbReference>
<gene>
    <name evidence="1" type="ORF">LCGC14_2879310</name>
</gene>
<sequence>MIDYSSHLYGSIVILKIASFEEFCRYKPTKVKKITTVRGDIYVLKSWARNTTRYWLYKCVSC</sequence>
<feature type="non-terminal residue" evidence="1">
    <location>
        <position position="62"/>
    </location>
</feature>
<organism evidence="1">
    <name type="scientific">marine sediment metagenome</name>
    <dbReference type="NCBI Taxonomy" id="412755"/>
    <lineage>
        <taxon>unclassified sequences</taxon>
        <taxon>metagenomes</taxon>
        <taxon>ecological metagenomes</taxon>
    </lineage>
</organism>
<evidence type="ECO:0000313" key="1">
    <source>
        <dbReference type="EMBL" id="KKK74882.1"/>
    </source>
</evidence>
<proteinExistence type="predicted"/>
<protein>
    <submittedName>
        <fullName evidence="1">Uncharacterized protein</fullName>
    </submittedName>
</protein>